<protein>
    <submittedName>
        <fullName evidence="2">Sortase family protein</fullName>
    </submittedName>
</protein>
<evidence type="ECO:0000313" key="2">
    <source>
        <dbReference type="EMBL" id="ANH37891.1"/>
    </source>
</evidence>
<dbReference type="SUPFAM" id="SSF63817">
    <property type="entry name" value="Sortase"/>
    <property type="match status" value="1"/>
</dbReference>
<evidence type="ECO:0000256" key="1">
    <source>
        <dbReference type="ARBA" id="ARBA00022801"/>
    </source>
</evidence>
<dbReference type="InterPro" id="IPR023365">
    <property type="entry name" value="Sortase_dom-sf"/>
</dbReference>
<dbReference type="GO" id="GO:0016787">
    <property type="term" value="F:hydrolase activity"/>
    <property type="evidence" value="ECO:0007669"/>
    <property type="project" value="UniProtKB-KW"/>
</dbReference>
<accession>A0A1A9GK82</accession>
<dbReference type="STRING" id="1300347.I601_1455"/>
<dbReference type="InterPro" id="IPR042001">
    <property type="entry name" value="Sortase_F"/>
</dbReference>
<dbReference type="CDD" id="cd05829">
    <property type="entry name" value="Sortase_F"/>
    <property type="match status" value="1"/>
</dbReference>
<dbReference type="RefSeq" id="WP_068107783.1">
    <property type="nucleotide sequence ID" value="NZ_CP015079.1"/>
</dbReference>
<proteinExistence type="predicted"/>
<sequence length="206" mass="21362">MTSVSARLSAATSALGVLSLGMVLLGAVLPGGPEDSGFTSLDPAAPVRLSVPSLDIKAPVRSVTVGADRVLDPPVDVLDVGWWDASALPGQESGRTVIAGHTVLTGGGSLDRLADVRRGAVVDVLTRKGTMRYQVRRTKVYDKEQLARHAAQVFGQDGGTGRLVLVSCADWDGSAYDSNVIVYADPLGSPVDKPVDEAVRTAGRSG</sequence>
<dbReference type="Gene3D" id="2.40.260.10">
    <property type="entry name" value="Sortase"/>
    <property type="match status" value="1"/>
</dbReference>
<dbReference type="KEGG" id="ndk:I601_1455"/>
<reference evidence="2 3" key="1">
    <citation type="submission" date="2016-03" db="EMBL/GenBank/DDBJ databases">
        <title>Complete genome sequence of a soil Actinobacterium, Nocardioides dokdonensis FR1436.</title>
        <authorList>
            <person name="Kwon S.-K."/>
            <person name="Kim K."/>
            <person name="Kim J.F."/>
        </authorList>
    </citation>
    <scope>NUCLEOTIDE SEQUENCE [LARGE SCALE GENOMIC DNA]</scope>
    <source>
        <strain evidence="2 3">FR1436</strain>
    </source>
</reference>
<evidence type="ECO:0000313" key="3">
    <source>
        <dbReference type="Proteomes" id="UP000077868"/>
    </source>
</evidence>
<dbReference type="Pfam" id="PF04203">
    <property type="entry name" value="Sortase"/>
    <property type="match status" value="1"/>
</dbReference>
<dbReference type="InterPro" id="IPR005754">
    <property type="entry name" value="Sortase"/>
</dbReference>
<keyword evidence="1" id="KW-0378">Hydrolase</keyword>
<organism evidence="2 3">
    <name type="scientific">Nocardioides dokdonensis FR1436</name>
    <dbReference type="NCBI Taxonomy" id="1300347"/>
    <lineage>
        <taxon>Bacteria</taxon>
        <taxon>Bacillati</taxon>
        <taxon>Actinomycetota</taxon>
        <taxon>Actinomycetes</taxon>
        <taxon>Propionibacteriales</taxon>
        <taxon>Nocardioidaceae</taxon>
        <taxon>Nocardioides</taxon>
    </lineage>
</organism>
<dbReference type="PATRIC" id="fig|1300347.3.peg.1455"/>
<keyword evidence="3" id="KW-1185">Reference proteome</keyword>
<dbReference type="EMBL" id="CP015079">
    <property type="protein sequence ID" value="ANH37891.1"/>
    <property type="molecule type" value="Genomic_DNA"/>
</dbReference>
<name>A0A1A9GK82_9ACTN</name>
<dbReference type="AlphaFoldDB" id="A0A1A9GK82"/>
<gene>
    <name evidence="2" type="ORF">I601_1455</name>
</gene>
<dbReference type="Proteomes" id="UP000077868">
    <property type="component" value="Chromosome"/>
</dbReference>
<dbReference type="OrthoDB" id="525039at2"/>